<dbReference type="InterPro" id="IPR050553">
    <property type="entry name" value="Thioredoxin_ResA/DsbE_sf"/>
</dbReference>
<dbReference type="GO" id="GO:0016491">
    <property type="term" value="F:oxidoreductase activity"/>
    <property type="evidence" value="ECO:0007669"/>
    <property type="project" value="InterPro"/>
</dbReference>
<keyword evidence="4" id="KW-0676">Redox-active center</keyword>
<dbReference type="InterPro" id="IPR013740">
    <property type="entry name" value="Redoxin"/>
</dbReference>
<dbReference type="AlphaFoldDB" id="A0A059FVM6"/>
<evidence type="ECO:0000256" key="5">
    <source>
        <dbReference type="SAM" id="Phobius"/>
    </source>
</evidence>
<keyword evidence="5" id="KW-1133">Transmembrane helix</keyword>
<reference evidence="7 8" key="1">
    <citation type="submission" date="2013-04" db="EMBL/GenBank/DDBJ databases">
        <title>Hyphomonas hirschiana VP5 Genome Sequencing.</title>
        <authorList>
            <person name="Lai Q."/>
            <person name="Shao Z."/>
        </authorList>
    </citation>
    <scope>NUCLEOTIDE SEQUENCE [LARGE SCALE GENOMIC DNA]</scope>
    <source>
        <strain evidence="7 8">VP5</strain>
    </source>
</reference>
<organism evidence="7 8">
    <name type="scientific">Hyphomonas hirschiana VP5</name>
    <dbReference type="NCBI Taxonomy" id="1280951"/>
    <lineage>
        <taxon>Bacteria</taxon>
        <taxon>Pseudomonadati</taxon>
        <taxon>Pseudomonadota</taxon>
        <taxon>Alphaproteobacteria</taxon>
        <taxon>Hyphomonadales</taxon>
        <taxon>Hyphomonadaceae</taxon>
        <taxon>Hyphomonas</taxon>
    </lineage>
</organism>
<name>A0A059FVM6_9PROT</name>
<evidence type="ECO:0000313" key="7">
    <source>
        <dbReference type="EMBL" id="KCZ94765.1"/>
    </source>
</evidence>
<dbReference type="SUPFAM" id="SSF52833">
    <property type="entry name" value="Thioredoxin-like"/>
    <property type="match status" value="1"/>
</dbReference>
<keyword evidence="5" id="KW-0812">Transmembrane</keyword>
<dbReference type="PANTHER" id="PTHR42852:SF6">
    <property type="entry name" value="THIOL:DISULFIDE INTERCHANGE PROTEIN DSBE"/>
    <property type="match status" value="1"/>
</dbReference>
<evidence type="ECO:0000256" key="2">
    <source>
        <dbReference type="ARBA" id="ARBA00022748"/>
    </source>
</evidence>
<dbReference type="PATRIC" id="fig|1280951.3.peg.1660"/>
<dbReference type="GO" id="GO:0017004">
    <property type="term" value="P:cytochrome complex assembly"/>
    <property type="evidence" value="ECO:0007669"/>
    <property type="project" value="UniProtKB-KW"/>
</dbReference>
<evidence type="ECO:0000256" key="4">
    <source>
        <dbReference type="ARBA" id="ARBA00023284"/>
    </source>
</evidence>
<keyword evidence="8" id="KW-1185">Reference proteome</keyword>
<dbReference type="PANTHER" id="PTHR42852">
    <property type="entry name" value="THIOL:DISULFIDE INTERCHANGE PROTEIN DSBE"/>
    <property type="match status" value="1"/>
</dbReference>
<evidence type="ECO:0000256" key="1">
    <source>
        <dbReference type="ARBA" id="ARBA00004196"/>
    </source>
</evidence>
<feature type="transmembrane region" description="Helical" evidence="5">
    <location>
        <begin position="6"/>
        <end position="25"/>
    </location>
</feature>
<keyword evidence="2" id="KW-0201">Cytochrome c-type biogenesis</keyword>
<dbReference type="GO" id="GO:0030313">
    <property type="term" value="C:cell envelope"/>
    <property type="evidence" value="ECO:0007669"/>
    <property type="project" value="UniProtKB-SubCell"/>
</dbReference>
<accession>A0A059FVM6</accession>
<keyword evidence="3" id="KW-1015">Disulfide bond</keyword>
<sequence>MKRWIYALPVLALVIVAGFGGWQMMRPSKGEFERLSRAAPEHVFPLMDGSGEISFAPPPGGQTVAVNLFASWCAPCEAEHKYLVALGEKHPGQVYGILYKDKVEDGAGFLERLGNPYTQVALDPEGRGGLDFGLTGVPETFVISGDGEIILHIGGPLDDALAQKVSGALEAPRS</sequence>
<feature type="domain" description="Thioredoxin" evidence="6">
    <location>
        <begin position="33"/>
        <end position="170"/>
    </location>
</feature>
<gene>
    <name evidence="7" type="ORF">HHI_08223</name>
</gene>
<keyword evidence="5" id="KW-0472">Membrane</keyword>
<comment type="subcellular location">
    <subcellularLocation>
        <location evidence="1">Cell envelope</location>
    </subcellularLocation>
</comment>
<dbReference type="OrthoDB" id="9799347at2"/>
<dbReference type="InterPro" id="IPR036249">
    <property type="entry name" value="Thioredoxin-like_sf"/>
</dbReference>
<dbReference type="InterPro" id="IPR013766">
    <property type="entry name" value="Thioredoxin_domain"/>
</dbReference>
<evidence type="ECO:0000313" key="8">
    <source>
        <dbReference type="Proteomes" id="UP000025061"/>
    </source>
</evidence>
<dbReference type="Gene3D" id="3.40.30.10">
    <property type="entry name" value="Glutaredoxin"/>
    <property type="match status" value="1"/>
</dbReference>
<dbReference type="PROSITE" id="PS51352">
    <property type="entry name" value="THIOREDOXIN_2"/>
    <property type="match status" value="1"/>
</dbReference>
<dbReference type="EMBL" id="ARYI01000006">
    <property type="protein sequence ID" value="KCZ94765.1"/>
    <property type="molecule type" value="Genomic_DNA"/>
</dbReference>
<evidence type="ECO:0000256" key="3">
    <source>
        <dbReference type="ARBA" id="ARBA00023157"/>
    </source>
</evidence>
<dbReference type="RefSeq" id="WP_011648484.1">
    <property type="nucleotide sequence ID" value="NZ_ARYI01000006.1"/>
</dbReference>
<comment type="caution">
    <text evidence="7">The sequence shown here is derived from an EMBL/GenBank/DDBJ whole genome shotgun (WGS) entry which is preliminary data.</text>
</comment>
<protein>
    <submittedName>
        <fullName evidence="7">Putative thiol:disulfide interchange protein</fullName>
    </submittedName>
</protein>
<dbReference type="Proteomes" id="UP000025061">
    <property type="component" value="Unassembled WGS sequence"/>
</dbReference>
<dbReference type="Pfam" id="PF08534">
    <property type="entry name" value="Redoxin"/>
    <property type="match status" value="1"/>
</dbReference>
<evidence type="ECO:0000259" key="6">
    <source>
        <dbReference type="PROSITE" id="PS51352"/>
    </source>
</evidence>
<proteinExistence type="predicted"/>